<evidence type="ECO:0000256" key="5">
    <source>
        <dbReference type="ARBA" id="ARBA00022691"/>
    </source>
</evidence>
<evidence type="ECO:0000256" key="1">
    <source>
        <dbReference type="ARBA" id="ARBA00001966"/>
    </source>
</evidence>
<organism evidence="11 12">
    <name type="scientific">Candidatus Acidiferrum panamense</name>
    <dbReference type="NCBI Taxonomy" id="2741543"/>
    <lineage>
        <taxon>Bacteria</taxon>
        <taxon>Pseudomonadati</taxon>
        <taxon>Acidobacteriota</taxon>
        <taxon>Terriglobia</taxon>
        <taxon>Candidatus Acidiferrales</taxon>
        <taxon>Candidatus Acidiferrum</taxon>
    </lineage>
</organism>
<keyword evidence="11" id="KW-0687">Ribonucleoprotein</keyword>
<dbReference type="InterPro" id="IPR005840">
    <property type="entry name" value="Ribosomal_uS12_MeSTrfase_RimO"/>
</dbReference>
<reference evidence="11" key="1">
    <citation type="submission" date="2020-06" db="EMBL/GenBank/DDBJ databases">
        <title>Legume-microbial interactions unlock mineral nutrients during tropical forest succession.</title>
        <authorList>
            <person name="Epihov D.Z."/>
        </authorList>
    </citation>
    <scope>NUCLEOTIDE SEQUENCE [LARGE SCALE GENOMIC DNA]</scope>
    <source>
        <strain evidence="11">Pan2503</strain>
    </source>
</reference>
<evidence type="ECO:0000259" key="9">
    <source>
        <dbReference type="PROSITE" id="PS51449"/>
    </source>
</evidence>
<dbReference type="GO" id="GO:0035599">
    <property type="term" value="F:aspartic acid methylthiotransferase activity"/>
    <property type="evidence" value="ECO:0007669"/>
    <property type="project" value="TreeGrafter"/>
</dbReference>
<evidence type="ECO:0000313" key="11">
    <source>
        <dbReference type="EMBL" id="MBA0085575.1"/>
    </source>
</evidence>
<dbReference type="InterPro" id="IPR020612">
    <property type="entry name" value="Methylthiotransferase_CS"/>
</dbReference>
<dbReference type="NCBIfam" id="TIGR01125">
    <property type="entry name" value="30S ribosomal protein S12 methylthiotransferase RimO"/>
    <property type="match status" value="1"/>
</dbReference>
<dbReference type="PROSITE" id="PS51449">
    <property type="entry name" value="MTTASE_N"/>
    <property type="match status" value="1"/>
</dbReference>
<dbReference type="PROSITE" id="PS01278">
    <property type="entry name" value="MTTASE_RADICAL"/>
    <property type="match status" value="1"/>
</dbReference>
<evidence type="ECO:0000259" key="10">
    <source>
        <dbReference type="PROSITE" id="PS51918"/>
    </source>
</evidence>
<dbReference type="FunFam" id="3.40.50.12160:FF:000003">
    <property type="entry name" value="CDK5 regulatory subunit-associated protein 1"/>
    <property type="match status" value="1"/>
</dbReference>
<evidence type="ECO:0000256" key="2">
    <source>
        <dbReference type="ARBA" id="ARBA00022485"/>
    </source>
</evidence>
<dbReference type="Pfam" id="PF04055">
    <property type="entry name" value="Radical_SAM"/>
    <property type="match status" value="1"/>
</dbReference>
<dbReference type="InterPro" id="IPR013848">
    <property type="entry name" value="Methylthiotransferase_N"/>
</dbReference>
<dbReference type="SFLD" id="SFLDG01061">
    <property type="entry name" value="methylthiotransferase"/>
    <property type="match status" value="1"/>
</dbReference>
<keyword evidence="2" id="KW-0004">4Fe-4S</keyword>
<keyword evidence="12" id="KW-1185">Reference proteome</keyword>
<keyword evidence="7" id="KW-0408">Iron</keyword>
<keyword evidence="6" id="KW-0479">Metal-binding</keyword>
<dbReference type="PANTHER" id="PTHR43837:SF1">
    <property type="entry name" value="RIBOSOMAL PROTEIN US12 METHYLTHIOTRANSFERASE RIMO"/>
    <property type="match status" value="1"/>
</dbReference>
<dbReference type="SMART" id="SM00729">
    <property type="entry name" value="Elp3"/>
    <property type="match status" value="1"/>
</dbReference>
<accession>A0A7V8SWS7</accession>
<keyword evidence="8" id="KW-0411">Iron-sulfur</keyword>
<dbReference type="InterPro" id="IPR038135">
    <property type="entry name" value="Methylthiotransferase_N_sf"/>
</dbReference>
<name>A0A7V8SWS7_9BACT</name>
<dbReference type="CDD" id="cd01335">
    <property type="entry name" value="Radical_SAM"/>
    <property type="match status" value="1"/>
</dbReference>
<feature type="non-terminal residue" evidence="11">
    <location>
        <position position="309"/>
    </location>
</feature>
<evidence type="ECO:0000256" key="4">
    <source>
        <dbReference type="ARBA" id="ARBA00022679"/>
    </source>
</evidence>
<dbReference type="InterPro" id="IPR023404">
    <property type="entry name" value="rSAM_horseshoe"/>
</dbReference>
<dbReference type="Proteomes" id="UP000567293">
    <property type="component" value="Unassembled WGS sequence"/>
</dbReference>
<evidence type="ECO:0000256" key="8">
    <source>
        <dbReference type="ARBA" id="ARBA00023014"/>
    </source>
</evidence>
<dbReference type="EC" id="2.8.4.4" evidence="11"/>
<proteinExistence type="predicted"/>
<evidence type="ECO:0000256" key="6">
    <source>
        <dbReference type="ARBA" id="ARBA00022723"/>
    </source>
</evidence>
<evidence type="ECO:0000256" key="3">
    <source>
        <dbReference type="ARBA" id="ARBA00022490"/>
    </source>
</evidence>
<dbReference type="Gene3D" id="3.40.50.12160">
    <property type="entry name" value="Methylthiotransferase, N-terminal domain"/>
    <property type="match status" value="1"/>
</dbReference>
<comment type="cofactor">
    <cofactor evidence="1">
        <name>[4Fe-4S] cluster</name>
        <dbReference type="ChEBI" id="CHEBI:49883"/>
    </cofactor>
</comment>
<dbReference type="AlphaFoldDB" id="A0A7V8SWS7"/>
<dbReference type="PROSITE" id="PS51918">
    <property type="entry name" value="RADICAL_SAM"/>
    <property type="match status" value="1"/>
</dbReference>
<evidence type="ECO:0000256" key="7">
    <source>
        <dbReference type="ARBA" id="ARBA00023004"/>
    </source>
</evidence>
<dbReference type="InterPro" id="IPR058240">
    <property type="entry name" value="rSAM_sf"/>
</dbReference>
<comment type="caution">
    <text evidence="11">The sequence shown here is derived from an EMBL/GenBank/DDBJ whole genome shotgun (WGS) entry which is preliminary data.</text>
</comment>
<dbReference type="GO" id="GO:0005840">
    <property type="term" value="C:ribosome"/>
    <property type="evidence" value="ECO:0007669"/>
    <property type="project" value="UniProtKB-KW"/>
</dbReference>
<gene>
    <name evidence="11" type="primary">rimO</name>
    <name evidence="11" type="ORF">HRJ53_11315</name>
</gene>
<dbReference type="SUPFAM" id="SSF102114">
    <property type="entry name" value="Radical SAM enzymes"/>
    <property type="match status" value="1"/>
</dbReference>
<protein>
    <submittedName>
        <fullName evidence="11">30S ribosomal protein S12 methylthiotransferase RimO</fullName>
        <ecNumber evidence="11">2.8.4.4</ecNumber>
    </submittedName>
</protein>
<dbReference type="GO" id="GO:0005829">
    <property type="term" value="C:cytosol"/>
    <property type="evidence" value="ECO:0007669"/>
    <property type="project" value="TreeGrafter"/>
</dbReference>
<dbReference type="Gene3D" id="3.80.30.20">
    <property type="entry name" value="tm_1862 like domain"/>
    <property type="match status" value="1"/>
</dbReference>
<dbReference type="SFLD" id="SFLDG01082">
    <property type="entry name" value="B12-binding_domain_containing"/>
    <property type="match status" value="1"/>
</dbReference>
<keyword evidence="4 11" id="KW-0808">Transferase</keyword>
<dbReference type="NCBIfam" id="TIGR00089">
    <property type="entry name" value="MiaB/RimO family radical SAM methylthiotransferase"/>
    <property type="match status" value="1"/>
</dbReference>
<dbReference type="EMBL" id="JACDQQ010001102">
    <property type="protein sequence ID" value="MBA0085575.1"/>
    <property type="molecule type" value="Genomic_DNA"/>
</dbReference>
<keyword evidence="5" id="KW-0949">S-adenosyl-L-methionine</keyword>
<dbReference type="InterPro" id="IPR006638">
    <property type="entry name" value="Elp3/MiaA/NifB-like_rSAM"/>
</dbReference>
<evidence type="ECO:0000313" key="12">
    <source>
        <dbReference type="Proteomes" id="UP000567293"/>
    </source>
</evidence>
<dbReference type="InterPro" id="IPR005839">
    <property type="entry name" value="Methylthiotransferase"/>
</dbReference>
<dbReference type="GO" id="GO:0103039">
    <property type="term" value="F:protein methylthiotransferase activity"/>
    <property type="evidence" value="ECO:0007669"/>
    <property type="project" value="UniProtKB-EC"/>
</dbReference>
<feature type="domain" description="Radical SAM core" evidence="10">
    <location>
        <begin position="138"/>
        <end position="309"/>
    </location>
</feature>
<dbReference type="PANTHER" id="PTHR43837">
    <property type="entry name" value="RIBOSOMAL PROTEIN S12 METHYLTHIOTRANSFERASE RIMO"/>
    <property type="match status" value="1"/>
</dbReference>
<dbReference type="SFLD" id="SFLDS00029">
    <property type="entry name" value="Radical_SAM"/>
    <property type="match status" value="1"/>
</dbReference>
<dbReference type="GO" id="GO:0051539">
    <property type="term" value="F:4 iron, 4 sulfur cluster binding"/>
    <property type="evidence" value="ECO:0007669"/>
    <property type="project" value="UniProtKB-KW"/>
</dbReference>
<dbReference type="GO" id="GO:0006400">
    <property type="term" value="P:tRNA modification"/>
    <property type="evidence" value="ECO:0007669"/>
    <property type="project" value="InterPro"/>
</dbReference>
<keyword evidence="11" id="KW-0689">Ribosomal protein</keyword>
<dbReference type="Pfam" id="PF00919">
    <property type="entry name" value="UPF0004"/>
    <property type="match status" value="1"/>
</dbReference>
<keyword evidence="3" id="KW-0963">Cytoplasm</keyword>
<sequence length="309" mass="34340">MTKVGFVSLGCPKNLVDSEVMMGILARDGCELTPRAEEAEVLVVNTCSFIEAAQKESVDAILEMAEHKKFGAAKKLIVAGCLVERYREQILEQVPEVDAVVGTGEVERILEAVHGDLRMLPAEPPTFLYHDFTPRMVTTPKHTAYIKIAEGCDHPCTFCIIPELRGRFRSRRFESVVREAENLAAAGAREITLIGQDTTSYGEDLGLRDGLAQLLAKLAQVRDLLWVRFLYAYPNRVTQELLDTIAAHPRLANYIDMPLQHASRKVLARMKRGANGDAFLDLLERMRKTIPGVSLRTSFVVGFPGETEA</sequence>
<feature type="domain" description="MTTase N-terminal" evidence="9">
    <location>
        <begin position="2"/>
        <end position="118"/>
    </location>
</feature>
<dbReference type="InterPro" id="IPR007197">
    <property type="entry name" value="rSAM"/>
</dbReference>
<dbReference type="GO" id="GO:0046872">
    <property type="term" value="F:metal ion binding"/>
    <property type="evidence" value="ECO:0007669"/>
    <property type="project" value="UniProtKB-KW"/>
</dbReference>